<dbReference type="STRING" id="238.BBD35_14775"/>
<protein>
    <submittedName>
        <fullName evidence="2">Uncharacterized protein</fullName>
    </submittedName>
</protein>
<dbReference type="RefSeq" id="WP_070905018.1">
    <property type="nucleotide sequence ID" value="NZ_CP016378.1"/>
</dbReference>
<evidence type="ECO:0000313" key="3">
    <source>
        <dbReference type="Proteomes" id="UP000188947"/>
    </source>
</evidence>
<accession>A0A1T3ICQ4</accession>
<dbReference type="AlphaFoldDB" id="A0A1T3ICQ4"/>
<sequence length="557" mass="62289">MFKKKDPYSVTKFYPLLQGDRIIGTISLEYQVSKYDDVQLSDIHLTNDKKIRKYLLHCIQRINIYNENSIALTPDKELDHYDNYPVLINSSIHIQKSPGMDFQVVDYSPQTVNTKVQTSGTTGGTDGKTASSSINNTVGSSTSQTNSYGGSSTFGFQEMADFISLNGSASSNFEHSTTTSTEHSVSTGSDLSHSATHDFSGSTAMSMKDWGAYAFITPKEQSPTWNFGQEYPWDVIECRKTDGTTYKNNKNQIRIIIPDAMANRLYDQTALYPPSQLSTFGVNFVTKSQWLLRIENEITDLITINHFINYFSGSHCIINEDNKRKAAVYLDQLPYILTIKDGKPLTADIDLILTALDPIGIDKKIPIVGFVPNKFIVKPVVATDSKKPVPFKIISTSNTLLFKDTTTYPDNCSSNIGFSALETGLTACFTPNCQKLEITGYFKVVDTINDYKLYIKHWIKSGNHTNNAGIKLTLRINADIDNNEAYIITKYITSPEAEGGEHNLLSISLRNQNYASDDYHDYLQLGLNIIQFIIEPIDQASLADCSYNIRAISLEKD</sequence>
<evidence type="ECO:0000256" key="1">
    <source>
        <dbReference type="SAM" id="MobiDB-lite"/>
    </source>
</evidence>
<proteinExistence type="predicted"/>
<name>A0A1T3ICQ4_ELIME</name>
<dbReference type="OrthoDB" id="8482253at2"/>
<comment type="caution">
    <text evidence="2">The sequence shown here is derived from an EMBL/GenBank/DDBJ whole genome shotgun (WGS) entry which is preliminary data.</text>
</comment>
<feature type="compositionally biased region" description="Polar residues" evidence="1">
    <location>
        <begin position="134"/>
        <end position="147"/>
    </location>
</feature>
<evidence type="ECO:0000313" key="2">
    <source>
        <dbReference type="EMBL" id="OOH96158.1"/>
    </source>
</evidence>
<dbReference type="Proteomes" id="UP000188947">
    <property type="component" value="Unassembled WGS sequence"/>
</dbReference>
<organism evidence="2 3">
    <name type="scientific">Elizabethkingia meningoseptica</name>
    <name type="common">Chryseobacterium meningosepticum</name>
    <dbReference type="NCBI Taxonomy" id="238"/>
    <lineage>
        <taxon>Bacteria</taxon>
        <taxon>Pseudomonadati</taxon>
        <taxon>Bacteroidota</taxon>
        <taxon>Flavobacteriia</taxon>
        <taxon>Flavobacteriales</taxon>
        <taxon>Weeksellaceae</taxon>
        <taxon>Elizabethkingia</taxon>
    </lineage>
</organism>
<reference evidence="2 3" key="1">
    <citation type="submission" date="2016-11" db="EMBL/GenBank/DDBJ databases">
        <title>Genome sequence and comparative genomic analysis of clinical strain Elizabethkingia meningoseptica 61421 PRCM.</title>
        <authorList>
            <person name="Wang M."/>
            <person name="Hu S."/>
            <person name="Cao L."/>
            <person name="Jiang T."/>
            <person name="Zhou Y."/>
            <person name="Ming D."/>
        </authorList>
    </citation>
    <scope>NUCLEOTIDE SEQUENCE [LARGE SCALE GENOMIC DNA]</scope>
    <source>
        <strain evidence="2 3">61421 PRCM</strain>
    </source>
</reference>
<feature type="region of interest" description="Disordered" evidence="1">
    <location>
        <begin position="115"/>
        <end position="147"/>
    </location>
</feature>
<dbReference type="eggNOG" id="ENOG5032WF8">
    <property type="taxonomic scope" value="Bacteria"/>
</dbReference>
<keyword evidence="3" id="KW-1185">Reference proteome</keyword>
<gene>
    <name evidence="2" type="ORF">BMF97_07335</name>
</gene>
<dbReference type="EMBL" id="MPOG01000008">
    <property type="protein sequence ID" value="OOH96158.1"/>
    <property type="molecule type" value="Genomic_DNA"/>
</dbReference>
<feature type="compositionally biased region" description="Low complexity" evidence="1">
    <location>
        <begin position="171"/>
        <end position="189"/>
    </location>
</feature>
<feature type="region of interest" description="Disordered" evidence="1">
    <location>
        <begin position="171"/>
        <end position="198"/>
    </location>
</feature>